<evidence type="ECO:0000313" key="2">
    <source>
        <dbReference type="EMBL" id="GBO23226.1"/>
    </source>
</evidence>
<dbReference type="InterPro" id="IPR038586">
    <property type="entry name" value="Tctex-1-like_sf"/>
</dbReference>
<organism evidence="2 3">
    <name type="scientific">Araneus ventricosus</name>
    <name type="common">Orbweaver spider</name>
    <name type="synonym">Epeira ventricosa</name>
    <dbReference type="NCBI Taxonomy" id="182803"/>
    <lineage>
        <taxon>Eukaryota</taxon>
        <taxon>Metazoa</taxon>
        <taxon>Ecdysozoa</taxon>
        <taxon>Arthropoda</taxon>
        <taxon>Chelicerata</taxon>
        <taxon>Arachnida</taxon>
        <taxon>Araneae</taxon>
        <taxon>Araneomorphae</taxon>
        <taxon>Entelegynae</taxon>
        <taxon>Araneoidea</taxon>
        <taxon>Araneidae</taxon>
        <taxon>Araneus</taxon>
    </lineage>
</organism>
<dbReference type="GO" id="GO:0007018">
    <property type="term" value="P:microtubule-based movement"/>
    <property type="evidence" value="ECO:0007669"/>
    <property type="project" value="TreeGrafter"/>
</dbReference>
<dbReference type="PANTHER" id="PTHR21255">
    <property type="entry name" value="T-COMPLEX-ASSOCIATED-TESTIS-EXPRESSED 1/ DYNEIN LIGHT CHAIN"/>
    <property type="match status" value="1"/>
</dbReference>
<dbReference type="EMBL" id="BGPR01046262">
    <property type="protein sequence ID" value="GBO23226.1"/>
    <property type="molecule type" value="Genomic_DNA"/>
</dbReference>
<dbReference type="OrthoDB" id="305441at2759"/>
<feature type="non-terminal residue" evidence="2">
    <location>
        <position position="1"/>
    </location>
</feature>
<dbReference type="CDD" id="cd21455">
    <property type="entry name" value="DLC-like_DYNLT1_DYNLT3"/>
    <property type="match status" value="1"/>
</dbReference>
<evidence type="ECO:0000256" key="1">
    <source>
        <dbReference type="ARBA" id="ARBA00005361"/>
    </source>
</evidence>
<dbReference type="Pfam" id="PF03645">
    <property type="entry name" value="Tctex-1"/>
    <property type="match status" value="1"/>
</dbReference>
<sequence>GEKDSEESVYEVIVRNAIRDVLFGKKYDHDKLSRWIDDLIKKILDRLADFRIKKYIVLCNIQHKCGAGLNVAVSFQWDAQNDVCITVRWENETMLCVVQVISMRMLYGSIAEKMD</sequence>
<dbReference type="GO" id="GO:0005737">
    <property type="term" value="C:cytoplasm"/>
    <property type="evidence" value="ECO:0007669"/>
    <property type="project" value="TreeGrafter"/>
</dbReference>
<name>A0A4Y2VGE8_ARAVE</name>
<gene>
    <name evidence="2" type="ORF">AVEN_131425_1</name>
</gene>
<evidence type="ECO:0000313" key="3">
    <source>
        <dbReference type="Proteomes" id="UP000499080"/>
    </source>
</evidence>
<dbReference type="Proteomes" id="UP000499080">
    <property type="component" value="Unassembled WGS sequence"/>
</dbReference>
<dbReference type="GO" id="GO:0005868">
    <property type="term" value="C:cytoplasmic dynein complex"/>
    <property type="evidence" value="ECO:0007669"/>
    <property type="project" value="TreeGrafter"/>
</dbReference>
<keyword evidence="3" id="KW-1185">Reference proteome</keyword>
<evidence type="ECO:0008006" key="4">
    <source>
        <dbReference type="Google" id="ProtNLM"/>
    </source>
</evidence>
<comment type="similarity">
    <text evidence="1">Belongs to the dynein light chain Tctex-type family.</text>
</comment>
<dbReference type="InterPro" id="IPR005334">
    <property type="entry name" value="Tctex-1-like"/>
</dbReference>
<proteinExistence type="inferred from homology"/>
<reference evidence="2 3" key="1">
    <citation type="journal article" date="2019" name="Sci. Rep.">
        <title>Orb-weaving spider Araneus ventricosus genome elucidates the spidroin gene catalogue.</title>
        <authorList>
            <person name="Kono N."/>
            <person name="Nakamura H."/>
            <person name="Ohtoshi R."/>
            <person name="Moran D.A.P."/>
            <person name="Shinohara A."/>
            <person name="Yoshida Y."/>
            <person name="Fujiwara M."/>
            <person name="Mori M."/>
            <person name="Tomita M."/>
            <person name="Arakawa K."/>
        </authorList>
    </citation>
    <scope>NUCLEOTIDE SEQUENCE [LARGE SCALE GENOMIC DNA]</scope>
</reference>
<protein>
    <recommendedName>
        <fullName evidence="4">Tctex1 domain-containing protein 3</fullName>
    </recommendedName>
</protein>
<accession>A0A4Y2VGE8</accession>
<comment type="caution">
    <text evidence="2">The sequence shown here is derived from an EMBL/GenBank/DDBJ whole genome shotgun (WGS) entry which is preliminary data.</text>
</comment>
<dbReference type="PANTHER" id="PTHR21255:SF4">
    <property type="entry name" value="DYNEIN LIGHT CHAIN TCTEX-TYPE"/>
    <property type="match status" value="1"/>
</dbReference>
<dbReference type="GO" id="GO:0045505">
    <property type="term" value="F:dynein intermediate chain binding"/>
    <property type="evidence" value="ECO:0007669"/>
    <property type="project" value="TreeGrafter"/>
</dbReference>
<dbReference type="AlphaFoldDB" id="A0A4Y2VGE8"/>
<dbReference type="Gene3D" id="3.30.1140.40">
    <property type="entry name" value="Tctex-1"/>
    <property type="match status" value="1"/>
</dbReference>